<dbReference type="Gene3D" id="2.40.50.1060">
    <property type="match status" value="1"/>
</dbReference>
<feature type="compositionally biased region" description="Basic residues" evidence="8">
    <location>
        <begin position="215"/>
        <end position="225"/>
    </location>
</feature>
<sequence length="235" mass="25766">MAPMPNDDSPLLHTERISQFVSLPPAALATPLPALCASYLSPLLLSYFAPAHGVVLAYDDVALSSSPPTATQSATNDAREPVMLRHVDEYASPFLWVTATFLVWRPRHNKFVTGRVTHQSKTHLTLSYLNLFPVSILATQVPQTWTFTQSEAGAVDRGRTADEGGVWVDEDGNEVAGDLRVRLLDFDARTDGKAKGKGLRLEGSLLSENEERRREKGKGKAKRGILKAQSSQEVE</sequence>
<keyword evidence="5 7" id="KW-0804">Transcription</keyword>
<feature type="domain" description="RPA43 OB" evidence="9">
    <location>
        <begin position="106"/>
        <end position="206"/>
    </location>
</feature>
<evidence type="ECO:0000313" key="10">
    <source>
        <dbReference type="EMBL" id="KAF9695992.1"/>
    </source>
</evidence>
<evidence type="ECO:0000313" key="11">
    <source>
        <dbReference type="Proteomes" id="UP000651452"/>
    </source>
</evidence>
<evidence type="ECO:0000256" key="5">
    <source>
        <dbReference type="ARBA" id="ARBA00023163"/>
    </source>
</evidence>
<keyword evidence="4" id="KW-0597">Phosphoprotein</keyword>
<evidence type="ECO:0000256" key="8">
    <source>
        <dbReference type="SAM" id="MobiDB-lite"/>
    </source>
</evidence>
<reference evidence="10" key="1">
    <citation type="submission" date="2018-12" db="EMBL/GenBank/DDBJ databases">
        <authorList>
            <person name="Syme R.A."/>
            <person name="Farfan-Caceres L."/>
            <person name="Lichtenzveig J."/>
        </authorList>
    </citation>
    <scope>NUCLEOTIDE SEQUENCE</scope>
    <source>
        <strain evidence="10">Al4</strain>
    </source>
</reference>
<evidence type="ECO:0000259" key="9">
    <source>
        <dbReference type="Pfam" id="PF17875"/>
    </source>
</evidence>
<organism evidence="10 11">
    <name type="scientific">Ascochyta lentis</name>
    <dbReference type="NCBI Taxonomy" id="205686"/>
    <lineage>
        <taxon>Eukaryota</taxon>
        <taxon>Fungi</taxon>
        <taxon>Dikarya</taxon>
        <taxon>Ascomycota</taxon>
        <taxon>Pezizomycotina</taxon>
        <taxon>Dothideomycetes</taxon>
        <taxon>Pleosporomycetidae</taxon>
        <taxon>Pleosporales</taxon>
        <taxon>Pleosporineae</taxon>
        <taxon>Didymellaceae</taxon>
        <taxon>Ascochyta</taxon>
    </lineage>
</organism>
<dbReference type="EMBL" id="RZGK01000010">
    <property type="protein sequence ID" value="KAF9695992.1"/>
    <property type="molecule type" value="Genomic_DNA"/>
</dbReference>
<evidence type="ECO:0000256" key="6">
    <source>
        <dbReference type="ARBA" id="ARBA00023242"/>
    </source>
</evidence>
<gene>
    <name evidence="10" type="ORF">EKO04_006292</name>
</gene>
<dbReference type="AlphaFoldDB" id="A0A8H7MJL5"/>
<dbReference type="GO" id="GO:0005736">
    <property type="term" value="C:RNA polymerase I complex"/>
    <property type="evidence" value="ECO:0007669"/>
    <property type="project" value="TreeGrafter"/>
</dbReference>
<dbReference type="Pfam" id="PF17875">
    <property type="entry name" value="RPA43_OB"/>
    <property type="match status" value="1"/>
</dbReference>
<keyword evidence="11" id="KW-1185">Reference proteome</keyword>
<comment type="caution">
    <text evidence="10">The sequence shown here is derived from an EMBL/GenBank/DDBJ whole genome shotgun (WGS) entry which is preliminary data.</text>
</comment>
<comment type="similarity">
    <text evidence="2">Belongs to the eukaryotic RPA43 RNA polymerase subunit family.</text>
</comment>
<accession>A0A8H7MJL5</accession>
<dbReference type="OrthoDB" id="10250504at2759"/>
<comment type="function">
    <text evidence="7">DNA-dependent RNA polymerase which catalyzes the transcription of DNA into RNA using the four ribonucleoside triphosphates as substrates.</text>
</comment>
<dbReference type="InterPro" id="IPR036898">
    <property type="entry name" value="RNA_pol_Rpb7-like_N_sf"/>
</dbReference>
<reference evidence="10" key="2">
    <citation type="submission" date="2020-09" db="EMBL/GenBank/DDBJ databases">
        <title>Reference genome assembly for Australian Ascochyta lentis isolate Al4.</title>
        <authorList>
            <person name="Lee R.C."/>
            <person name="Farfan-Caceres L.M."/>
            <person name="Debler J.W."/>
            <person name="Williams A.H."/>
            <person name="Henares B.M."/>
        </authorList>
    </citation>
    <scope>NUCLEOTIDE SEQUENCE</scope>
    <source>
        <strain evidence="10">Al4</strain>
    </source>
</reference>
<evidence type="ECO:0000256" key="3">
    <source>
        <dbReference type="ARBA" id="ARBA00022478"/>
    </source>
</evidence>
<dbReference type="GO" id="GO:0006361">
    <property type="term" value="P:transcription initiation at RNA polymerase I promoter"/>
    <property type="evidence" value="ECO:0007669"/>
    <property type="project" value="UniProtKB-ARBA"/>
</dbReference>
<name>A0A8H7MJL5_9PLEO</name>
<comment type="subcellular location">
    <subcellularLocation>
        <location evidence="1">Nucleus</location>
        <location evidence="1">Nucleolus</location>
    </subcellularLocation>
</comment>
<proteinExistence type="inferred from homology"/>
<feature type="region of interest" description="Disordered" evidence="8">
    <location>
        <begin position="205"/>
        <end position="235"/>
    </location>
</feature>
<protein>
    <recommendedName>
        <fullName evidence="7">DNA-directed RNA polymerase subunit</fullName>
    </recommendedName>
</protein>
<keyword evidence="6 7" id="KW-0539">Nucleus</keyword>
<evidence type="ECO:0000256" key="4">
    <source>
        <dbReference type="ARBA" id="ARBA00022553"/>
    </source>
</evidence>
<dbReference type="FunFam" id="3.30.1490.120:FF:000004">
    <property type="entry name" value="RNA polymerase I subunit Rpa43"/>
    <property type="match status" value="1"/>
</dbReference>
<dbReference type="GO" id="GO:0006362">
    <property type="term" value="P:transcription elongation by RNA polymerase I"/>
    <property type="evidence" value="ECO:0007669"/>
    <property type="project" value="UniProtKB-ARBA"/>
</dbReference>
<dbReference type="InterPro" id="IPR045113">
    <property type="entry name" value="Rpb7-like"/>
</dbReference>
<dbReference type="PANTHER" id="PTHR12709:SF5">
    <property type="entry name" value="DNA-DIRECTED RNA POLYMERASE I SUBUNIT RPA43"/>
    <property type="match status" value="1"/>
</dbReference>
<evidence type="ECO:0000256" key="1">
    <source>
        <dbReference type="ARBA" id="ARBA00004604"/>
    </source>
</evidence>
<dbReference type="Gene3D" id="3.30.1490.120">
    <property type="entry name" value="RNA polymerase Rpb7-like, N-terminal domain"/>
    <property type="match status" value="1"/>
</dbReference>
<evidence type="ECO:0000256" key="7">
    <source>
        <dbReference type="RuleBase" id="RU369086"/>
    </source>
</evidence>
<dbReference type="Proteomes" id="UP000651452">
    <property type="component" value="Unassembled WGS sequence"/>
</dbReference>
<dbReference type="InterPro" id="IPR041178">
    <property type="entry name" value="RPA43_OB"/>
</dbReference>
<dbReference type="PANTHER" id="PTHR12709">
    <property type="entry name" value="DNA-DIRECTED RNA POLYMERASE II, III"/>
    <property type="match status" value="1"/>
</dbReference>
<evidence type="ECO:0000256" key="2">
    <source>
        <dbReference type="ARBA" id="ARBA00005930"/>
    </source>
</evidence>
<keyword evidence="3 7" id="KW-0240">DNA-directed RNA polymerase</keyword>